<dbReference type="SUPFAM" id="SSF88723">
    <property type="entry name" value="PIN domain-like"/>
    <property type="match status" value="1"/>
</dbReference>
<reference evidence="1" key="1">
    <citation type="submission" date="2005-08" db="EMBL/GenBank/DDBJ databases">
        <title>Complete sequence of Chlorobium chlorochromatii CaD3.</title>
        <authorList>
            <person name="Copeland A."/>
            <person name="Lucas S."/>
            <person name="Lapidus A."/>
            <person name="Barry K."/>
            <person name="Detter J.C."/>
            <person name="Glavina T."/>
            <person name="Hammon N."/>
            <person name="Israni S."/>
            <person name="Pitluck S."/>
            <person name="Bryant D."/>
            <person name="Schmutz J."/>
            <person name="Larimer F."/>
            <person name="Land M."/>
            <person name="Kyrpides N."/>
            <person name="Ivanova N."/>
            <person name="Richardson P."/>
        </authorList>
    </citation>
    <scope>NUCLEOTIDE SEQUENCE [LARGE SCALE GENOMIC DNA]</scope>
    <source>
        <strain evidence="1">CaD3</strain>
    </source>
</reference>
<dbReference type="AlphaFoldDB" id="Q3ATX3"/>
<dbReference type="CDD" id="cd18687">
    <property type="entry name" value="PIN_VapC-like"/>
    <property type="match status" value="1"/>
</dbReference>
<evidence type="ECO:0000313" key="1">
    <source>
        <dbReference type="EMBL" id="ABB27552.1"/>
    </source>
</evidence>
<dbReference type="InterPro" id="IPR029060">
    <property type="entry name" value="PIN-like_dom_sf"/>
</dbReference>
<accession>Q3ATX3</accession>
<gene>
    <name evidence="1" type="ordered locus">Cag_0276</name>
</gene>
<dbReference type="EMBL" id="CP000108">
    <property type="protein sequence ID" value="ABB27552.1"/>
    <property type="molecule type" value="Genomic_DNA"/>
</dbReference>
<dbReference type="KEGG" id="cch:Cag_0276"/>
<proteinExistence type="predicted"/>
<protein>
    <recommendedName>
        <fullName evidence="2">PIN domain-containing protein</fullName>
    </recommendedName>
</protein>
<dbReference type="HOGENOM" id="CLU_119411_0_0_10"/>
<organism evidence="1">
    <name type="scientific">Chlorobium chlorochromatii (strain CaD3)</name>
    <dbReference type="NCBI Taxonomy" id="340177"/>
    <lineage>
        <taxon>Bacteria</taxon>
        <taxon>Pseudomonadati</taxon>
        <taxon>Chlorobiota</taxon>
        <taxon>Chlorobiia</taxon>
        <taxon>Chlorobiales</taxon>
        <taxon>Chlorobiaceae</taxon>
        <taxon>Chlorobium/Pelodictyon group</taxon>
        <taxon>Chlorobium</taxon>
    </lineage>
</organism>
<dbReference type="STRING" id="340177.Cag_0276"/>
<dbReference type="eggNOG" id="COG1848">
    <property type="taxonomic scope" value="Bacteria"/>
</dbReference>
<evidence type="ECO:0008006" key="2">
    <source>
        <dbReference type="Google" id="ProtNLM"/>
    </source>
</evidence>
<sequence>MFISKRFMKRKVYIETSVISYVTARPSKTILGAAHQQLTLAWWETRSQYDLVVSELVLRECGAGNPDAAKKRLTVLHDVPLILITEQALKIANSLIEKGIVLAKAAEDALHIAIATVHGVDYLLT</sequence>
<name>Q3ATX3_CHLCH</name>